<evidence type="ECO:0000256" key="7">
    <source>
        <dbReference type="ARBA" id="ARBA00022840"/>
    </source>
</evidence>
<reference evidence="14 15" key="1">
    <citation type="journal article" date="2020" name="Nat. Food">
        <title>A phased Vanilla planifolia genome enables genetic improvement of flavour and production.</title>
        <authorList>
            <person name="Hasing T."/>
            <person name="Tang H."/>
            <person name="Brym M."/>
            <person name="Khazi F."/>
            <person name="Huang T."/>
            <person name="Chambers A.H."/>
        </authorList>
    </citation>
    <scope>NUCLEOTIDE SEQUENCE [LARGE SCALE GENOMIC DNA]</scope>
    <source>
        <tissue evidence="14">Leaf</tissue>
    </source>
</reference>
<organism evidence="14 15">
    <name type="scientific">Vanilla planifolia</name>
    <name type="common">Vanilla</name>
    <dbReference type="NCBI Taxonomy" id="51239"/>
    <lineage>
        <taxon>Eukaryota</taxon>
        <taxon>Viridiplantae</taxon>
        <taxon>Streptophyta</taxon>
        <taxon>Embryophyta</taxon>
        <taxon>Tracheophyta</taxon>
        <taxon>Spermatophyta</taxon>
        <taxon>Magnoliopsida</taxon>
        <taxon>Liliopsida</taxon>
        <taxon>Asparagales</taxon>
        <taxon>Orchidaceae</taxon>
        <taxon>Vanilloideae</taxon>
        <taxon>Vanilleae</taxon>
        <taxon>Vanilla</taxon>
    </lineage>
</organism>
<comment type="pathway">
    <text evidence="1">Protein modification; peptidyl-diphthamide biosynthesis.</text>
</comment>
<dbReference type="GO" id="GO:0005524">
    <property type="term" value="F:ATP binding"/>
    <property type="evidence" value="ECO:0007669"/>
    <property type="project" value="UniProtKB-KW"/>
</dbReference>
<sequence length="733" mass="81813">MKVVALVSGGKDSCFAMMRCIDYGHEIVALANLLPIDDSVDELDSYMYQTVGHQIVVSYAECLGLPLFRRRIQGSVRHHNLSYKTTPGDEVEDLFILLNEVKRQIPSVSAVSSGAIASDYQRLRVENVCARLGLVSLAYLWKQDQSFLLEEMINRGIVAIVIKVASLGLNPQKHLGRELGDLKDYLLQMKEFCGVNVCGEGGEYETLTLDCPLFKNARIALDKSQIILHSPDSFAPVGVLHPLAFHLVHKMDSVSCKSMESNDFTSEKLNLVFEVEGDFLPNDLEKCRNMDTADGFVPIEQIKMCVSTCTRDTFSIGCWVQHSSSSDGMQKDLTAVMHAIELQLKKHDLDWAHVLYIHLYISDMKQFGLANEVYLRFITEKKCYLGVPSRSTIELPITEVGLGNAYVEVLVSKDLCKRVLHVQSMSCWAPCCIGPYSQATLHKELLYMAGQLGLDPPTMLLHPDGPAAEMDQALLNCEAVANCFRCSVSSSAITVTVYCSSVSSFELTEIQNRMDNFLKHTLLNEGLRRASSPLVLYVLVTNLPKGAHVEVKPVLHCTEDGKYEVHPALLKTYEPCVSDNSSFKNIEWLNTCCNINVVPEKICAALIYVTKDHAAIICHEGDENVEIVFRGTSHEHMKAIALFFIHLIDRIISDNGFSWQHLKNLRFYVLKDLVAAADVLFSVFSEAFFEFAESSKKVEANKEPIFNLVPVLCSGRSSSMDSLITCELYASKL</sequence>
<gene>
    <name evidence="14" type="ORF">HPP92_014753</name>
</gene>
<dbReference type="EC" id="6.3.1.14" evidence="3"/>
<evidence type="ECO:0000313" key="14">
    <source>
        <dbReference type="EMBL" id="KAG0472896.1"/>
    </source>
</evidence>
<evidence type="ECO:0000256" key="12">
    <source>
        <dbReference type="ARBA" id="ARBA00048108"/>
    </source>
</evidence>
<comment type="similarity">
    <text evidence="2">Belongs to the Diphthine--ammonia ligase family.</text>
</comment>
<dbReference type="InterPro" id="IPR006175">
    <property type="entry name" value="YjgF/YER057c/UK114"/>
</dbReference>
<evidence type="ECO:0000256" key="1">
    <source>
        <dbReference type="ARBA" id="ARBA00005156"/>
    </source>
</evidence>
<evidence type="ECO:0000259" key="13">
    <source>
        <dbReference type="Pfam" id="PF01902"/>
    </source>
</evidence>
<evidence type="ECO:0000256" key="4">
    <source>
        <dbReference type="ARBA" id="ARBA00018426"/>
    </source>
</evidence>
<dbReference type="FunFam" id="3.90.1490.10:FF:000001">
    <property type="entry name" value="Diphthine--ammonia ligase"/>
    <property type="match status" value="1"/>
</dbReference>
<keyword evidence="6" id="KW-0547">Nucleotide-binding</keyword>
<dbReference type="Gene3D" id="3.30.1330.40">
    <property type="entry name" value="RutC-like"/>
    <property type="match status" value="2"/>
</dbReference>
<dbReference type="GO" id="GO:0017178">
    <property type="term" value="F:diphthine-ammonia ligase activity"/>
    <property type="evidence" value="ECO:0007669"/>
    <property type="project" value="UniProtKB-EC"/>
</dbReference>
<dbReference type="Pfam" id="PF01042">
    <property type="entry name" value="Ribonuc_L-PSP"/>
    <property type="match status" value="1"/>
</dbReference>
<dbReference type="InterPro" id="IPR030662">
    <property type="entry name" value="DPH6/MJ0570"/>
</dbReference>
<dbReference type="SUPFAM" id="SSF55298">
    <property type="entry name" value="YjgF-like"/>
    <property type="match status" value="2"/>
</dbReference>
<evidence type="ECO:0000256" key="10">
    <source>
        <dbReference type="ARBA" id="ARBA00031552"/>
    </source>
</evidence>
<dbReference type="FunFam" id="3.30.1330.40:FF:000016">
    <property type="entry name" value="Endoribonuclease"/>
    <property type="match status" value="1"/>
</dbReference>
<comment type="catalytic activity">
    <reaction evidence="12">
        <text>diphthine-[translation elongation factor 2] + NH4(+) + ATP = diphthamide-[translation elongation factor 2] + AMP + diphosphate + H(+)</text>
        <dbReference type="Rhea" id="RHEA:19753"/>
        <dbReference type="Rhea" id="RHEA-COMP:10172"/>
        <dbReference type="Rhea" id="RHEA-COMP:10174"/>
        <dbReference type="ChEBI" id="CHEBI:15378"/>
        <dbReference type="ChEBI" id="CHEBI:16692"/>
        <dbReference type="ChEBI" id="CHEBI:28938"/>
        <dbReference type="ChEBI" id="CHEBI:30616"/>
        <dbReference type="ChEBI" id="CHEBI:33019"/>
        <dbReference type="ChEBI" id="CHEBI:82696"/>
        <dbReference type="ChEBI" id="CHEBI:456215"/>
        <dbReference type="EC" id="6.3.1.14"/>
    </reaction>
</comment>
<name>A0A835QGL8_VANPL</name>
<protein>
    <recommendedName>
        <fullName evidence="4">Diphthine--ammonia ligase</fullName>
        <ecNumber evidence="3">6.3.1.14</ecNumber>
    </recommendedName>
    <alternativeName>
        <fullName evidence="9">ATP-binding domain-containing protein 4</fullName>
    </alternativeName>
    <alternativeName>
        <fullName evidence="8">Diphthamide synthase</fullName>
    </alternativeName>
    <alternativeName>
        <fullName evidence="10">Diphthamide synthetase</fullName>
    </alternativeName>
    <alternativeName>
        <fullName evidence="11">Protein DPH6 homolog</fullName>
    </alternativeName>
</protein>
<feature type="domain" description="Diphthamide synthase" evidence="13">
    <location>
        <begin position="1"/>
        <end position="226"/>
    </location>
</feature>
<dbReference type="AlphaFoldDB" id="A0A835QGL8"/>
<comment type="caution">
    <text evidence="14">The sequence shown here is derived from an EMBL/GenBank/DDBJ whole genome shotgun (WGS) entry which is preliminary data.</text>
</comment>
<dbReference type="Proteomes" id="UP000636800">
    <property type="component" value="Chromosome 7"/>
</dbReference>
<evidence type="ECO:0000256" key="5">
    <source>
        <dbReference type="ARBA" id="ARBA00022598"/>
    </source>
</evidence>
<evidence type="ECO:0000256" key="2">
    <source>
        <dbReference type="ARBA" id="ARBA00008496"/>
    </source>
</evidence>
<dbReference type="Pfam" id="PF01902">
    <property type="entry name" value="Diphthami_syn_2"/>
    <property type="match status" value="1"/>
</dbReference>
<dbReference type="EMBL" id="JADCNL010000007">
    <property type="protein sequence ID" value="KAG0472896.1"/>
    <property type="molecule type" value="Genomic_DNA"/>
</dbReference>
<keyword evidence="5" id="KW-0436">Ligase</keyword>
<dbReference type="FunFam" id="3.40.50.620:FF:000069">
    <property type="entry name" value="diphthine--ammonia ligase"/>
    <property type="match status" value="1"/>
</dbReference>
<evidence type="ECO:0000256" key="11">
    <source>
        <dbReference type="ARBA" id="ARBA00032849"/>
    </source>
</evidence>
<dbReference type="OrthoDB" id="2113341at2759"/>
<accession>A0A835QGL8</accession>
<evidence type="ECO:0000256" key="6">
    <source>
        <dbReference type="ARBA" id="ARBA00022741"/>
    </source>
</evidence>
<dbReference type="Gene3D" id="3.40.50.620">
    <property type="entry name" value="HUPs"/>
    <property type="match status" value="1"/>
</dbReference>
<keyword evidence="15" id="KW-1185">Reference proteome</keyword>
<proteinExistence type="inferred from homology"/>
<evidence type="ECO:0000256" key="8">
    <source>
        <dbReference type="ARBA" id="ARBA00029814"/>
    </source>
</evidence>
<dbReference type="PANTHER" id="PTHR12196">
    <property type="entry name" value="DOMAIN OF UNKNOWN FUNCTION 71 DUF71 -CONTAINING PROTEIN"/>
    <property type="match status" value="1"/>
</dbReference>
<dbReference type="GO" id="GO:0017183">
    <property type="term" value="P:protein histidyl modification to diphthamide"/>
    <property type="evidence" value="ECO:0007669"/>
    <property type="project" value="TreeGrafter"/>
</dbReference>
<dbReference type="InterPro" id="IPR035959">
    <property type="entry name" value="RutC-like_sf"/>
</dbReference>
<dbReference type="Gene3D" id="3.90.1490.10">
    <property type="entry name" value="putative n-type atp pyrophosphatase, domain 2"/>
    <property type="match status" value="1"/>
</dbReference>
<dbReference type="InterPro" id="IPR014729">
    <property type="entry name" value="Rossmann-like_a/b/a_fold"/>
</dbReference>
<dbReference type="CDD" id="cd06156">
    <property type="entry name" value="eu_AANH_C_2"/>
    <property type="match status" value="1"/>
</dbReference>
<evidence type="ECO:0000256" key="9">
    <source>
        <dbReference type="ARBA" id="ARBA00031202"/>
    </source>
</evidence>
<dbReference type="InterPro" id="IPR002761">
    <property type="entry name" value="Diphthami_syn_dom"/>
</dbReference>
<keyword evidence="7" id="KW-0067">ATP-binding</keyword>
<evidence type="ECO:0000256" key="3">
    <source>
        <dbReference type="ARBA" id="ARBA00012089"/>
    </source>
</evidence>
<dbReference type="PANTHER" id="PTHR12196:SF2">
    <property type="entry name" value="DIPHTHINE--AMMONIA LIGASE"/>
    <property type="match status" value="1"/>
</dbReference>
<evidence type="ECO:0000313" key="15">
    <source>
        <dbReference type="Proteomes" id="UP000636800"/>
    </source>
</evidence>
<dbReference type="CDD" id="cd01994">
    <property type="entry name" value="AANH_PF0828-like"/>
    <property type="match status" value="1"/>
</dbReference>
<dbReference type="SUPFAM" id="SSF52402">
    <property type="entry name" value="Adenine nucleotide alpha hydrolases-like"/>
    <property type="match status" value="1"/>
</dbReference>
<dbReference type="NCBIfam" id="TIGR00290">
    <property type="entry name" value="MJ0570_dom"/>
    <property type="match status" value="1"/>
</dbReference>